<feature type="binding site" evidence="16">
    <location>
        <position position="85"/>
    </location>
    <ligand>
        <name>Zn(2+)</name>
        <dbReference type="ChEBI" id="CHEBI:29105"/>
    </ligand>
</feature>
<dbReference type="SUPFAM" id="SSF46689">
    <property type="entry name" value="Homeodomain-like"/>
    <property type="match status" value="1"/>
</dbReference>
<evidence type="ECO:0000256" key="5">
    <source>
        <dbReference type="ARBA" id="ARBA00022679"/>
    </source>
</evidence>
<evidence type="ECO:0000313" key="18">
    <source>
        <dbReference type="EMBL" id="CAA9589013.1"/>
    </source>
</evidence>
<dbReference type="Pfam" id="PF02805">
    <property type="entry name" value="Ada_Zn_binding"/>
    <property type="match status" value="1"/>
</dbReference>
<dbReference type="SUPFAM" id="SSF46767">
    <property type="entry name" value="Methylated DNA-protein cysteine methyltransferase, C-terminal domain"/>
    <property type="match status" value="1"/>
</dbReference>
<dbReference type="InterPro" id="IPR014048">
    <property type="entry name" value="MethylDNA_cys_MeTrfase_DNA-bd"/>
</dbReference>
<sequence>MKHQSAPTSIVLSSKQRSYSFSTSEELLWQAALGRDLSFEGVFFYGVLSTHIYCSPSCPSRKPNRDQVCFFYSSQAAETAGFRPCKRCQPQYGTAPHSAKAKVLAACRYIEAQVEHIPTLAELGARVAMSPSHLQKMFKRMIGVTPLQYADAHRVERLKQRLQQGDSIVNALYESGYGASSRLYEKAPLQMGMTPASYQRRGQGETIRYTITESCLGTLLVAATVRGLCSVRLGETAVALEQELKQEFQAATLEPAKAELSTWTQALVNYLSGTLPWSGLPLDVKATAFQLQVWQALQAIPVGTTATYSDIAQGIGQPTSMRAVARACATNPVALVIPCHRVVPKAGGLGGYRWGVSRKQALLDLESQY</sequence>
<keyword evidence="10" id="KW-0238">DNA-binding</keyword>
<accession>A0A6J4VXW0</accession>
<dbReference type="Pfam" id="PF01035">
    <property type="entry name" value="DNA_binding_1"/>
    <property type="match status" value="1"/>
</dbReference>
<keyword evidence="11" id="KW-0010">Activator</keyword>
<dbReference type="GO" id="GO:0003908">
    <property type="term" value="F:methylated-DNA-[protein]-cysteine S-methyltransferase activity"/>
    <property type="evidence" value="ECO:0007669"/>
    <property type="project" value="UniProtKB-EC"/>
</dbReference>
<keyword evidence="9" id="KW-0805">Transcription regulation</keyword>
<feature type="binding site" evidence="16">
    <location>
        <position position="88"/>
    </location>
    <ligand>
        <name>Zn(2+)</name>
        <dbReference type="ChEBI" id="CHEBI:29105"/>
    </ligand>
</feature>
<evidence type="ECO:0000259" key="17">
    <source>
        <dbReference type="PROSITE" id="PS01124"/>
    </source>
</evidence>
<evidence type="ECO:0000256" key="13">
    <source>
        <dbReference type="ARBA" id="ARBA00023204"/>
    </source>
</evidence>
<comment type="catalytic activity">
    <reaction evidence="14">
        <text>a 6-O-methyl-2'-deoxyguanosine in DNA + L-cysteinyl-[protein] = S-methyl-L-cysteinyl-[protein] + a 2'-deoxyguanosine in DNA</text>
        <dbReference type="Rhea" id="RHEA:24000"/>
        <dbReference type="Rhea" id="RHEA-COMP:10131"/>
        <dbReference type="Rhea" id="RHEA-COMP:10132"/>
        <dbReference type="Rhea" id="RHEA-COMP:11367"/>
        <dbReference type="Rhea" id="RHEA-COMP:11368"/>
        <dbReference type="ChEBI" id="CHEBI:29950"/>
        <dbReference type="ChEBI" id="CHEBI:82612"/>
        <dbReference type="ChEBI" id="CHEBI:85445"/>
        <dbReference type="ChEBI" id="CHEBI:85448"/>
        <dbReference type="EC" id="2.1.1.63"/>
    </reaction>
</comment>
<dbReference type="GO" id="GO:0006281">
    <property type="term" value="P:DNA repair"/>
    <property type="evidence" value="ECO:0007669"/>
    <property type="project" value="UniProtKB-KW"/>
</dbReference>
<evidence type="ECO:0000256" key="16">
    <source>
        <dbReference type="PIRSR" id="PIRSR000409-3"/>
    </source>
</evidence>
<dbReference type="PANTHER" id="PTHR10815:SF14">
    <property type="entry name" value="BIFUNCTIONAL TRANSCRIPTIONAL ACTIVATOR_DNA REPAIR ENZYME ADA"/>
    <property type="match status" value="1"/>
</dbReference>
<dbReference type="InterPro" id="IPR004026">
    <property type="entry name" value="Ada_DNA_repair_Zn-bd"/>
</dbReference>
<proteinExistence type="inferred from homology"/>
<dbReference type="Gene3D" id="1.10.10.60">
    <property type="entry name" value="Homeodomain-like"/>
    <property type="match status" value="1"/>
</dbReference>
<dbReference type="InterPro" id="IPR016221">
    <property type="entry name" value="Bifunct_regulatory_prot_Ada"/>
</dbReference>
<feature type="binding site" evidence="16">
    <location>
        <position position="54"/>
    </location>
    <ligand>
        <name>Zn(2+)</name>
        <dbReference type="ChEBI" id="CHEBI:29105"/>
    </ligand>
</feature>
<dbReference type="NCBIfam" id="TIGR00589">
    <property type="entry name" value="ogt"/>
    <property type="match status" value="1"/>
</dbReference>
<evidence type="ECO:0000256" key="2">
    <source>
        <dbReference type="ARBA" id="ARBA00008711"/>
    </source>
</evidence>
<dbReference type="InterPro" id="IPR001497">
    <property type="entry name" value="MethylDNA_cys_MeTrfase_AS"/>
</dbReference>
<dbReference type="GO" id="GO:0008270">
    <property type="term" value="F:zinc ion binding"/>
    <property type="evidence" value="ECO:0007669"/>
    <property type="project" value="InterPro"/>
</dbReference>
<evidence type="ECO:0000256" key="15">
    <source>
        <dbReference type="PIRSR" id="PIRSR000409-1"/>
    </source>
</evidence>
<dbReference type="FunFam" id="1.10.10.10:FF:000214">
    <property type="entry name" value="Methylated-DNA--protein-cysteine methyltransferase"/>
    <property type="match status" value="1"/>
</dbReference>
<dbReference type="InterPro" id="IPR018062">
    <property type="entry name" value="HTH_AraC-typ_CS"/>
</dbReference>
<keyword evidence="8 16" id="KW-0862">Zinc</keyword>
<dbReference type="GO" id="GO:0043565">
    <property type="term" value="F:sequence-specific DNA binding"/>
    <property type="evidence" value="ECO:0007669"/>
    <property type="project" value="InterPro"/>
</dbReference>
<evidence type="ECO:0000256" key="12">
    <source>
        <dbReference type="ARBA" id="ARBA00023163"/>
    </source>
</evidence>
<evidence type="ECO:0000256" key="6">
    <source>
        <dbReference type="ARBA" id="ARBA00022723"/>
    </source>
</evidence>
<feature type="active site" description="Nucleophile; methyl group acceptor from either O6-methylguanine or O4-methylthymine" evidence="15">
    <location>
        <position position="339"/>
    </location>
</feature>
<evidence type="ECO:0000256" key="7">
    <source>
        <dbReference type="ARBA" id="ARBA00022763"/>
    </source>
</evidence>
<evidence type="ECO:0000256" key="8">
    <source>
        <dbReference type="ARBA" id="ARBA00022833"/>
    </source>
</evidence>
<dbReference type="Gene3D" id="3.30.160.70">
    <property type="entry name" value="Methylated DNA-protein cysteine methyltransferase domain"/>
    <property type="match status" value="1"/>
</dbReference>
<dbReference type="PROSITE" id="PS01124">
    <property type="entry name" value="HTH_ARAC_FAMILY_2"/>
    <property type="match status" value="1"/>
</dbReference>
<evidence type="ECO:0000256" key="4">
    <source>
        <dbReference type="ARBA" id="ARBA00022603"/>
    </source>
</evidence>
<dbReference type="Gene3D" id="1.10.10.10">
    <property type="entry name" value="Winged helix-like DNA-binding domain superfamily/Winged helix DNA-binding domain"/>
    <property type="match status" value="1"/>
</dbReference>
<keyword evidence="12" id="KW-0804">Transcription</keyword>
<name>A0A6J4VXW0_9CYAN</name>
<comment type="catalytic activity">
    <reaction evidence="1">
        <text>a 4-O-methyl-thymidine in DNA + L-cysteinyl-[protein] = a thymidine in DNA + S-methyl-L-cysteinyl-[protein]</text>
        <dbReference type="Rhea" id="RHEA:53428"/>
        <dbReference type="Rhea" id="RHEA-COMP:10131"/>
        <dbReference type="Rhea" id="RHEA-COMP:10132"/>
        <dbReference type="Rhea" id="RHEA-COMP:13555"/>
        <dbReference type="Rhea" id="RHEA-COMP:13556"/>
        <dbReference type="ChEBI" id="CHEBI:29950"/>
        <dbReference type="ChEBI" id="CHEBI:82612"/>
        <dbReference type="ChEBI" id="CHEBI:137386"/>
        <dbReference type="ChEBI" id="CHEBI:137387"/>
        <dbReference type="EC" id="2.1.1.63"/>
    </reaction>
</comment>
<comment type="similarity">
    <text evidence="2">Belongs to the MGMT family.</text>
</comment>
<dbReference type="PROSITE" id="PS00374">
    <property type="entry name" value="MGMT"/>
    <property type="match status" value="1"/>
</dbReference>
<dbReference type="SUPFAM" id="SSF57884">
    <property type="entry name" value="Ada DNA repair protein, N-terminal domain (N-Ada 10)"/>
    <property type="match status" value="1"/>
</dbReference>
<feature type="domain" description="HTH araC/xylS-type" evidence="17">
    <location>
        <begin position="104"/>
        <end position="201"/>
    </location>
</feature>
<evidence type="ECO:0000256" key="9">
    <source>
        <dbReference type="ARBA" id="ARBA00023015"/>
    </source>
</evidence>
<keyword evidence="13" id="KW-0234">DNA repair</keyword>
<dbReference type="InterPro" id="IPR035451">
    <property type="entry name" value="Ada-like_dom_sf"/>
</dbReference>
<dbReference type="CDD" id="cd06445">
    <property type="entry name" value="ATase"/>
    <property type="match status" value="1"/>
</dbReference>
<dbReference type="Gene3D" id="3.40.10.10">
    <property type="entry name" value="DNA Methylphosphotriester Repair Domain"/>
    <property type="match status" value="1"/>
</dbReference>
<dbReference type="GO" id="GO:0003700">
    <property type="term" value="F:DNA-binding transcription factor activity"/>
    <property type="evidence" value="ECO:0007669"/>
    <property type="project" value="InterPro"/>
</dbReference>
<dbReference type="NCBIfam" id="NF011964">
    <property type="entry name" value="PRK15435.1"/>
    <property type="match status" value="1"/>
</dbReference>
<feature type="binding site" evidence="16">
    <location>
        <position position="58"/>
    </location>
    <ligand>
        <name>Zn(2+)</name>
        <dbReference type="ChEBI" id="CHEBI:29105"/>
    </ligand>
</feature>
<dbReference type="PANTHER" id="PTHR10815">
    <property type="entry name" value="METHYLATED-DNA--PROTEIN-CYSTEINE METHYLTRANSFERASE"/>
    <property type="match status" value="1"/>
</dbReference>
<evidence type="ECO:0000256" key="14">
    <source>
        <dbReference type="ARBA" id="ARBA00049348"/>
    </source>
</evidence>
<evidence type="ECO:0000256" key="10">
    <source>
        <dbReference type="ARBA" id="ARBA00023125"/>
    </source>
</evidence>
<dbReference type="GO" id="GO:0032259">
    <property type="term" value="P:methylation"/>
    <property type="evidence" value="ECO:0007669"/>
    <property type="project" value="UniProtKB-KW"/>
</dbReference>
<dbReference type="AlphaFoldDB" id="A0A6J4VXW0"/>
<dbReference type="InterPro" id="IPR009057">
    <property type="entry name" value="Homeodomain-like_sf"/>
</dbReference>
<dbReference type="InterPro" id="IPR036631">
    <property type="entry name" value="MGMT_N_sf"/>
</dbReference>
<gene>
    <name evidence="18" type="ORF">AVDCRST_MAG81-4581</name>
</gene>
<evidence type="ECO:0000256" key="1">
    <source>
        <dbReference type="ARBA" id="ARBA00001286"/>
    </source>
</evidence>
<evidence type="ECO:0000256" key="3">
    <source>
        <dbReference type="ARBA" id="ARBA00011918"/>
    </source>
</evidence>
<dbReference type="InterPro" id="IPR008332">
    <property type="entry name" value="MethylG_MeTrfase_N"/>
</dbReference>
<dbReference type="EC" id="2.1.1.63" evidence="3"/>
<dbReference type="Pfam" id="PF02870">
    <property type="entry name" value="Methyltransf_1N"/>
    <property type="match status" value="1"/>
</dbReference>
<dbReference type="SMART" id="SM00342">
    <property type="entry name" value="HTH_ARAC"/>
    <property type="match status" value="1"/>
</dbReference>
<keyword evidence="6 16" id="KW-0479">Metal-binding</keyword>
<organism evidence="18">
    <name type="scientific">uncultured Synechococcales cyanobacterium</name>
    <dbReference type="NCBI Taxonomy" id="1936017"/>
    <lineage>
        <taxon>Bacteria</taxon>
        <taxon>Bacillati</taxon>
        <taxon>Cyanobacteriota</taxon>
        <taxon>Cyanophyceae</taxon>
        <taxon>Synechococcales</taxon>
        <taxon>environmental samples</taxon>
    </lineage>
</organism>
<protein>
    <recommendedName>
        <fullName evidence="3">methylated-DNA--[protein]-cysteine S-methyltransferase</fullName>
        <ecNumber evidence="3">2.1.1.63</ecNumber>
    </recommendedName>
</protein>
<dbReference type="InterPro" id="IPR036388">
    <property type="entry name" value="WH-like_DNA-bd_sf"/>
</dbReference>
<dbReference type="PROSITE" id="PS00041">
    <property type="entry name" value="HTH_ARAC_FAMILY_1"/>
    <property type="match status" value="1"/>
</dbReference>
<dbReference type="InterPro" id="IPR036217">
    <property type="entry name" value="MethylDNA_cys_MeTrfase_DNAb"/>
</dbReference>
<feature type="active site" description="Nucleophile; methyl group acceptor from methylphosphotriester" evidence="15">
    <location>
        <position position="54"/>
    </location>
</feature>
<dbReference type="EMBL" id="CADCWO010000235">
    <property type="protein sequence ID" value="CAA9589013.1"/>
    <property type="molecule type" value="Genomic_DNA"/>
</dbReference>
<dbReference type="SUPFAM" id="SSF53155">
    <property type="entry name" value="Methylated DNA-protein cysteine methyltransferase domain"/>
    <property type="match status" value="1"/>
</dbReference>
<reference evidence="18" key="1">
    <citation type="submission" date="2020-02" db="EMBL/GenBank/DDBJ databases">
        <authorList>
            <person name="Meier V. D."/>
        </authorList>
    </citation>
    <scope>NUCLEOTIDE SEQUENCE</scope>
    <source>
        <strain evidence="18">AVDCRST_MAG81</strain>
    </source>
</reference>
<dbReference type="PIRSF" id="PIRSF000409">
    <property type="entry name" value="Ada"/>
    <property type="match status" value="1"/>
</dbReference>
<keyword evidence="5 18" id="KW-0808">Transferase</keyword>
<comment type="cofactor">
    <cofactor evidence="16">
        <name>Zn(2+)</name>
        <dbReference type="ChEBI" id="CHEBI:29105"/>
    </cofactor>
    <text evidence="16">Binds 1 zinc ion per subunit.</text>
</comment>
<dbReference type="InterPro" id="IPR018060">
    <property type="entry name" value="HTH_AraC"/>
</dbReference>
<keyword evidence="7" id="KW-0227">DNA damage</keyword>
<keyword evidence="4 18" id="KW-0489">Methyltransferase</keyword>
<evidence type="ECO:0000256" key="11">
    <source>
        <dbReference type="ARBA" id="ARBA00023159"/>
    </source>
</evidence>
<dbReference type="Pfam" id="PF12833">
    <property type="entry name" value="HTH_18"/>
    <property type="match status" value="1"/>
</dbReference>